<dbReference type="Gene3D" id="3.10.580.10">
    <property type="entry name" value="CBS-domain"/>
    <property type="match status" value="1"/>
</dbReference>
<dbReference type="InterPro" id="IPR016169">
    <property type="entry name" value="FAD-bd_PCMH_sub2"/>
</dbReference>
<dbReference type="InterPro" id="IPR002550">
    <property type="entry name" value="CNNM"/>
</dbReference>
<evidence type="ECO:0000256" key="3">
    <source>
        <dbReference type="ARBA" id="ARBA00022692"/>
    </source>
</evidence>
<dbReference type="Pfam" id="PF01595">
    <property type="entry name" value="CNNM"/>
    <property type="match status" value="1"/>
</dbReference>
<dbReference type="Pfam" id="PF00571">
    <property type="entry name" value="CBS"/>
    <property type="match status" value="2"/>
</dbReference>
<evidence type="ECO:0000256" key="7">
    <source>
        <dbReference type="ARBA" id="ARBA00023136"/>
    </source>
</evidence>
<dbReference type="InterPro" id="IPR005170">
    <property type="entry name" value="Transptr-assoc_dom"/>
</dbReference>
<evidence type="ECO:0000256" key="5">
    <source>
        <dbReference type="ARBA" id="ARBA00022989"/>
    </source>
</evidence>
<sequence>MDGPGLSSLAANINFHTSQFDAQAWLQLIIMLVALVLCALASAAETAFTSVNRIKLKNLAEEGDTQMLKIERLLAEPNVFLSTILIVNSVAVVVASSMATVLTLRFFSASLGEVISSVATSLVVLIFCEISPKTAAVQNPLRWARFFIDPVRAAAWVLRPIVWLLSAITSGLVRLLGGQMKHRGPFITEDELRLLVTVGEEEGVLEEEETEMIRSIFEFADTTVREVMVPRIDMVTLPSTATVNQAVDLAMQGGFSRIPVYEASVGMDDILGILYTKDMLRQLRENHGSLPVHNLVRSAYCVPETKKLDDLLRELRQSRTHMAMVIDEYGSVAGLVTIEDLMEEIVGDIQDEYDHEEKLFEVVNENEYIIDAKMSIYDFNELMKTDMDDSDYETLGGFVYAQLDKIPGVGDTITFENLTLTVLATRGRRILKIRVCVKSQQQQEESDVLLLPAPVEEEPQASEDKKVEDKGDLTEQPSRFEYKGA</sequence>
<feature type="transmembrane region" description="Helical" evidence="11">
    <location>
        <begin position="114"/>
        <end position="132"/>
    </location>
</feature>
<accession>A0A401Z912</accession>
<dbReference type="AlphaFoldDB" id="A0A401Z912"/>
<evidence type="ECO:0000256" key="4">
    <source>
        <dbReference type="ARBA" id="ARBA00022737"/>
    </source>
</evidence>
<name>A0A401Z912_9CHLR</name>
<keyword evidence="6 8" id="KW-0129">CBS domain</keyword>
<reference evidence="15" key="1">
    <citation type="submission" date="2018-12" db="EMBL/GenBank/DDBJ databases">
        <title>Tengunoibacter tsumagoiensis gen. nov., sp. nov., Dictyobacter kobayashii sp. nov., D. alpinus sp. nov., and D. joshuensis sp. nov. and description of Dictyobacteraceae fam. nov. within the order Ktedonobacterales isolated from Tengu-no-mugimeshi.</title>
        <authorList>
            <person name="Wang C.M."/>
            <person name="Zheng Y."/>
            <person name="Sakai Y."/>
            <person name="Toyoda A."/>
            <person name="Minakuchi Y."/>
            <person name="Abe K."/>
            <person name="Yokota A."/>
            <person name="Yabe S."/>
        </authorList>
    </citation>
    <scope>NUCLEOTIDE SEQUENCE [LARGE SCALE GENOMIC DNA]</scope>
    <source>
        <strain evidence="15">S-27</strain>
    </source>
</reference>
<dbReference type="OrthoDB" id="9798188at2"/>
<dbReference type="PANTHER" id="PTHR22777:SF17">
    <property type="entry name" value="UPF0053 PROTEIN SLL0260"/>
    <property type="match status" value="1"/>
</dbReference>
<dbReference type="InterPro" id="IPR046342">
    <property type="entry name" value="CBS_dom_sf"/>
</dbReference>
<dbReference type="PROSITE" id="PS51371">
    <property type="entry name" value="CBS"/>
    <property type="match status" value="2"/>
</dbReference>
<evidence type="ECO:0000256" key="8">
    <source>
        <dbReference type="PROSITE-ProRule" id="PRU00703"/>
    </source>
</evidence>
<comment type="caution">
    <text evidence="14">The sequence shown here is derived from an EMBL/GenBank/DDBJ whole genome shotgun (WGS) entry which is preliminary data.</text>
</comment>
<dbReference type="InterPro" id="IPR000644">
    <property type="entry name" value="CBS_dom"/>
</dbReference>
<keyword evidence="4" id="KW-0677">Repeat</keyword>
<feature type="region of interest" description="Disordered" evidence="10">
    <location>
        <begin position="443"/>
        <end position="485"/>
    </location>
</feature>
<dbReference type="Pfam" id="PF03471">
    <property type="entry name" value="CorC_HlyC"/>
    <property type="match status" value="1"/>
</dbReference>
<evidence type="ECO:0000259" key="12">
    <source>
        <dbReference type="PROSITE" id="PS51371"/>
    </source>
</evidence>
<dbReference type="SUPFAM" id="SSF54631">
    <property type="entry name" value="CBS-domain pair"/>
    <property type="match status" value="1"/>
</dbReference>
<dbReference type="GO" id="GO:0005886">
    <property type="term" value="C:plasma membrane"/>
    <property type="evidence" value="ECO:0007669"/>
    <property type="project" value="TreeGrafter"/>
</dbReference>
<evidence type="ECO:0000256" key="2">
    <source>
        <dbReference type="ARBA" id="ARBA00006337"/>
    </source>
</evidence>
<comment type="subcellular location">
    <subcellularLocation>
        <location evidence="1">Membrane</location>
        <topology evidence="1">Multi-pass membrane protein</topology>
    </subcellularLocation>
</comment>
<gene>
    <name evidence="14" type="ORF">KDAU_06150</name>
</gene>
<feature type="transmembrane region" description="Helical" evidence="11">
    <location>
        <begin position="79"/>
        <end position="102"/>
    </location>
</feature>
<keyword evidence="15" id="KW-1185">Reference proteome</keyword>
<dbReference type="GO" id="GO:0050660">
    <property type="term" value="F:flavin adenine dinucleotide binding"/>
    <property type="evidence" value="ECO:0007669"/>
    <property type="project" value="InterPro"/>
</dbReference>
<dbReference type="Gene3D" id="3.30.465.10">
    <property type="match status" value="1"/>
</dbReference>
<dbReference type="CDD" id="cd04590">
    <property type="entry name" value="CBS_pair_CorC_HlyC_assoc"/>
    <property type="match status" value="1"/>
</dbReference>
<evidence type="ECO:0000313" key="15">
    <source>
        <dbReference type="Proteomes" id="UP000287224"/>
    </source>
</evidence>
<evidence type="ECO:0000313" key="14">
    <source>
        <dbReference type="EMBL" id="GCE03286.1"/>
    </source>
</evidence>
<feature type="compositionally biased region" description="Basic and acidic residues" evidence="10">
    <location>
        <begin position="462"/>
        <end position="485"/>
    </location>
</feature>
<dbReference type="FunFam" id="3.10.580.10:FF:000002">
    <property type="entry name" value="Magnesium/cobalt efflux protein CorC"/>
    <property type="match status" value="1"/>
</dbReference>
<feature type="domain" description="CBS" evidence="12">
    <location>
        <begin position="295"/>
        <end position="352"/>
    </location>
</feature>
<dbReference type="PROSITE" id="PS51846">
    <property type="entry name" value="CNNM"/>
    <property type="match status" value="1"/>
</dbReference>
<evidence type="ECO:0000256" key="6">
    <source>
        <dbReference type="ARBA" id="ARBA00023122"/>
    </source>
</evidence>
<proteinExistence type="inferred from homology"/>
<keyword evidence="3 9" id="KW-0812">Transmembrane</keyword>
<dbReference type="PANTHER" id="PTHR22777">
    <property type="entry name" value="HEMOLYSIN-RELATED"/>
    <property type="match status" value="1"/>
</dbReference>
<feature type="transmembrane region" description="Helical" evidence="11">
    <location>
        <begin position="24"/>
        <end position="48"/>
    </location>
</feature>
<keyword evidence="5 9" id="KW-1133">Transmembrane helix</keyword>
<feature type="domain" description="CNNM transmembrane" evidence="13">
    <location>
        <begin position="20"/>
        <end position="209"/>
    </location>
</feature>
<dbReference type="SMART" id="SM00116">
    <property type="entry name" value="CBS"/>
    <property type="match status" value="2"/>
</dbReference>
<dbReference type="SMART" id="SM01091">
    <property type="entry name" value="CorC_HlyC"/>
    <property type="match status" value="1"/>
</dbReference>
<comment type="similarity">
    <text evidence="2">Belongs to the UPF0053 family.</text>
</comment>
<evidence type="ECO:0000256" key="9">
    <source>
        <dbReference type="PROSITE-ProRule" id="PRU01193"/>
    </source>
</evidence>
<dbReference type="Proteomes" id="UP000287224">
    <property type="component" value="Unassembled WGS sequence"/>
</dbReference>
<dbReference type="InterPro" id="IPR044751">
    <property type="entry name" value="Ion_transp-like_CBS"/>
</dbReference>
<evidence type="ECO:0000259" key="13">
    <source>
        <dbReference type="PROSITE" id="PS51846"/>
    </source>
</evidence>
<dbReference type="RefSeq" id="WP_126594580.1">
    <property type="nucleotide sequence ID" value="NZ_BIFQ01000001.1"/>
</dbReference>
<evidence type="ECO:0000256" key="1">
    <source>
        <dbReference type="ARBA" id="ARBA00004141"/>
    </source>
</evidence>
<keyword evidence="7 9" id="KW-0472">Membrane</keyword>
<evidence type="ECO:0000256" key="10">
    <source>
        <dbReference type="SAM" id="MobiDB-lite"/>
    </source>
</evidence>
<dbReference type="EMBL" id="BIFQ01000001">
    <property type="protein sequence ID" value="GCE03286.1"/>
    <property type="molecule type" value="Genomic_DNA"/>
</dbReference>
<organism evidence="14 15">
    <name type="scientific">Dictyobacter aurantiacus</name>
    <dbReference type="NCBI Taxonomy" id="1936993"/>
    <lineage>
        <taxon>Bacteria</taxon>
        <taxon>Bacillati</taxon>
        <taxon>Chloroflexota</taxon>
        <taxon>Ktedonobacteria</taxon>
        <taxon>Ktedonobacterales</taxon>
        <taxon>Dictyobacteraceae</taxon>
        <taxon>Dictyobacter</taxon>
    </lineage>
</organism>
<feature type="transmembrane region" description="Helical" evidence="11">
    <location>
        <begin position="153"/>
        <end position="176"/>
    </location>
</feature>
<dbReference type="InterPro" id="IPR036318">
    <property type="entry name" value="FAD-bd_PCMH-like_sf"/>
</dbReference>
<evidence type="ECO:0000256" key="11">
    <source>
        <dbReference type="SAM" id="Phobius"/>
    </source>
</evidence>
<protein>
    <submittedName>
        <fullName evidence="14">Gliding motility protein GldE</fullName>
    </submittedName>
</protein>
<feature type="domain" description="CBS" evidence="12">
    <location>
        <begin position="228"/>
        <end position="290"/>
    </location>
</feature>
<dbReference type="SUPFAM" id="SSF56176">
    <property type="entry name" value="FAD-binding/transporter-associated domain-like"/>
    <property type="match status" value="1"/>
</dbReference>